<dbReference type="Gene3D" id="3.40.30.10">
    <property type="entry name" value="Glutaredoxin"/>
    <property type="match status" value="1"/>
</dbReference>
<comment type="caution">
    <text evidence="2">The sequence shown here is derived from an EMBL/GenBank/DDBJ whole genome shotgun (WGS) entry which is preliminary data.</text>
</comment>
<evidence type="ECO:0000313" key="3">
    <source>
        <dbReference type="Proteomes" id="UP000216961"/>
    </source>
</evidence>
<dbReference type="EMBL" id="NPBQ01000016">
    <property type="protein sequence ID" value="PAD84882.1"/>
    <property type="molecule type" value="Genomic_DNA"/>
</dbReference>
<proteinExistence type="predicted"/>
<accession>A0AA91TWI9</accession>
<dbReference type="SUPFAM" id="SSF52833">
    <property type="entry name" value="Thioredoxin-like"/>
    <property type="match status" value="1"/>
</dbReference>
<gene>
    <name evidence="2" type="ORF">CHH57_02295</name>
</gene>
<name>A0AA91TWI9_NIACI</name>
<dbReference type="InterPro" id="IPR036249">
    <property type="entry name" value="Thioredoxin-like_sf"/>
</dbReference>
<organism evidence="2 3">
    <name type="scientific">Niallia circulans</name>
    <name type="common">Bacillus circulans</name>
    <dbReference type="NCBI Taxonomy" id="1397"/>
    <lineage>
        <taxon>Bacteria</taxon>
        <taxon>Bacillati</taxon>
        <taxon>Bacillota</taxon>
        <taxon>Bacilli</taxon>
        <taxon>Bacillales</taxon>
        <taxon>Bacillaceae</taxon>
        <taxon>Niallia</taxon>
    </lineage>
</organism>
<feature type="domain" description="Thioredoxin" evidence="1">
    <location>
        <begin position="3"/>
        <end position="77"/>
    </location>
</feature>
<dbReference type="AlphaFoldDB" id="A0AA91TWI9"/>
<evidence type="ECO:0000259" key="1">
    <source>
        <dbReference type="Pfam" id="PF00085"/>
    </source>
</evidence>
<reference evidence="2 3" key="1">
    <citation type="submission" date="2017-07" db="EMBL/GenBank/DDBJ databases">
        <title>Isolation and whole genome analysis of endospore-forming bacteria from heroin.</title>
        <authorList>
            <person name="Kalinowski J."/>
            <person name="Ahrens B."/>
            <person name="Al-Dilaimi A."/>
            <person name="Winkler A."/>
            <person name="Wibberg D."/>
            <person name="Schleenbecker U."/>
            <person name="Ruckert C."/>
            <person name="Wolfel R."/>
            <person name="Grass G."/>
        </authorList>
    </citation>
    <scope>NUCLEOTIDE SEQUENCE [LARGE SCALE GENOMIC DNA]</scope>
    <source>
        <strain evidence="2 3">7521-2</strain>
    </source>
</reference>
<protein>
    <submittedName>
        <fullName evidence="2">Thiol reductase thioredoxin</fullName>
    </submittedName>
</protein>
<evidence type="ECO:0000313" key="2">
    <source>
        <dbReference type="EMBL" id="PAD84882.1"/>
    </source>
</evidence>
<dbReference type="InterPro" id="IPR013766">
    <property type="entry name" value="Thioredoxin_domain"/>
</dbReference>
<dbReference type="CDD" id="cd02947">
    <property type="entry name" value="TRX_family"/>
    <property type="match status" value="1"/>
</dbReference>
<sequence>MKLVKFYQPSCIPCQSVENYLQDKGIIYDSVNVHESPGIASEYGVLGTPVTILLNNAGIEIQRSIGYRPEELEEMITHL</sequence>
<dbReference type="RefSeq" id="WP_095328711.1">
    <property type="nucleotide sequence ID" value="NZ_NPBQ01000016.1"/>
</dbReference>
<dbReference type="Proteomes" id="UP000216961">
    <property type="component" value="Unassembled WGS sequence"/>
</dbReference>
<dbReference type="Pfam" id="PF00085">
    <property type="entry name" value="Thioredoxin"/>
    <property type="match status" value="1"/>
</dbReference>